<feature type="domain" description="HTH iclR-type" evidence="5">
    <location>
        <begin position="61"/>
        <end position="123"/>
    </location>
</feature>
<sequence length="310" mass="33158">MTARESPCQYKWNLISFFDQIQQTVPAAPADRRMTTPERPSVRKRATRDETELEGEGAQLSSSLVRGLGILRAFRPGDASLGNQDIIARTGLPKATVSRITYTLSALGYLLYDKDLGRYSLGPATVALGYSALSSSAVVHIARPLMQPLADLTGAAVALGTRDSLNMVYLANCRSESLVTLRLNPGSYLPIWKTSMGLAYAAALSPEERASLVRALQAAEPDKAAMIAAAIDDAIAQYARQGYVTSFGAWHSYIHAVGVPFRPRDGSPLVAITCGGIGEIITEDRAHAEIGPALVAMVKALDDQLEGNPV</sequence>
<proteinExistence type="predicted"/>
<dbReference type="InterPro" id="IPR029016">
    <property type="entry name" value="GAF-like_dom_sf"/>
</dbReference>
<dbReference type="Gene3D" id="3.30.450.40">
    <property type="match status" value="1"/>
</dbReference>
<keyword evidence="3" id="KW-0804">Transcription</keyword>
<dbReference type="InterPro" id="IPR005471">
    <property type="entry name" value="Tscrpt_reg_IclR_N"/>
</dbReference>
<dbReference type="Pfam" id="PF01614">
    <property type="entry name" value="IclR_C"/>
    <property type="match status" value="1"/>
</dbReference>
<dbReference type="Gene3D" id="1.10.10.10">
    <property type="entry name" value="Winged helix-like DNA-binding domain superfamily/Winged helix DNA-binding domain"/>
    <property type="match status" value="1"/>
</dbReference>
<dbReference type="GO" id="GO:0003700">
    <property type="term" value="F:DNA-binding transcription factor activity"/>
    <property type="evidence" value="ECO:0007669"/>
    <property type="project" value="TreeGrafter"/>
</dbReference>
<dbReference type="PANTHER" id="PTHR30136">
    <property type="entry name" value="HELIX-TURN-HELIX TRANSCRIPTIONAL REGULATOR, ICLR FAMILY"/>
    <property type="match status" value="1"/>
</dbReference>
<evidence type="ECO:0000313" key="7">
    <source>
        <dbReference type="EMBL" id="PWJ90783.1"/>
    </source>
</evidence>
<organism evidence="7 8">
    <name type="scientific">Rhizobium loti</name>
    <name type="common">Mesorhizobium loti</name>
    <dbReference type="NCBI Taxonomy" id="381"/>
    <lineage>
        <taxon>Bacteria</taxon>
        <taxon>Pseudomonadati</taxon>
        <taxon>Pseudomonadota</taxon>
        <taxon>Alphaproteobacteria</taxon>
        <taxon>Hyphomicrobiales</taxon>
        <taxon>Phyllobacteriaceae</taxon>
        <taxon>Mesorhizobium</taxon>
    </lineage>
</organism>
<dbReference type="SUPFAM" id="SSF46785">
    <property type="entry name" value="Winged helix' DNA-binding domain"/>
    <property type="match status" value="1"/>
</dbReference>
<comment type="caution">
    <text evidence="7">The sequence shown here is derived from an EMBL/GenBank/DDBJ whole genome shotgun (WGS) entry which is preliminary data.</text>
</comment>
<evidence type="ECO:0000256" key="3">
    <source>
        <dbReference type="ARBA" id="ARBA00023163"/>
    </source>
</evidence>
<dbReference type="PANTHER" id="PTHR30136:SF33">
    <property type="entry name" value="TRANSCRIPTIONAL REGULATORY PROTEIN"/>
    <property type="match status" value="1"/>
</dbReference>
<dbReference type="Proteomes" id="UP000245631">
    <property type="component" value="Unassembled WGS sequence"/>
</dbReference>
<dbReference type="SMART" id="SM00346">
    <property type="entry name" value="HTH_ICLR"/>
    <property type="match status" value="1"/>
</dbReference>
<reference evidence="7 8" key="1">
    <citation type="submission" date="2018-05" db="EMBL/GenBank/DDBJ databases">
        <title>Genomic Encyclopedia of Type Strains, Phase IV (KMG-IV): sequencing the most valuable type-strain genomes for metagenomic binning, comparative biology and taxonomic classification.</title>
        <authorList>
            <person name="Goeker M."/>
        </authorList>
    </citation>
    <scope>NUCLEOTIDE SEQUENCE [LARGE SCALE GENOMIC DNA]</scope>
    <source>
        <strain evidence="7 8">DSM 2626</strain>
    </source>
</reference>
<accession>A0A8E2WER3</accession>
<dbReference type="PROSITE" id="PS51078">
    <property type="entry name" value="ICLR_ED"/>
    <property type="match status" value="1"/>
</dbReference>
<protein>
    <submittedName>
        <fullName evidence="7">IclR family transcriptional regulator</fullName>
    </submittedName>
</protein>
<dbReference type="AlphaFoldDB" id="A0A8E2WER3"/>
<dbReference type="InterPro" id="IPR014757">
    <property type="entry name" value="Tscrpt_reg_IclR_C"/>
</dbReference>
<dbReference type="Pfam" id="PF09339">
    <property type="entry name" value="HTH_IclR"/>
    <property type="match status" value="1"/>
</dbReference>
<dbReference type="SUPFAM" id="SSF55781">
    <property type="entry name" value="GAF domain-like"/>
    <property type="match status" value="1"/>
</dbReference>
<dbReference type="InterPro" id="IPR050707">
    <property type="entry name" value="HTH_MetabolicPath_Reg"/>
</dbReference>
<evidence type="ECO:0000256" key="1">
    <source>
        <dbReference type="ARBA" id="ARBA00023015"/>
    </source>
</evidence>
<dbReference type="GO" id="GO:0003677">
    <property type="term" value="F:DNA binding"/>
    <property type="evidence" value="ECO:0007669"/>
    <property type="project" value="UniProtKB-KW"/>
</dbReference>
<keyword evidence="2" id="KW-0238">DNA-binding</keyword>
<dbReference type="InterPro" id="IPR036390">
    <property type="entry name" value="WH_DNA-bd_sf"/>
</dbReference>
<evidence type="ECO:0000256" key="2">
    <source>
        <dbReference type="ARBA" id="ARBA00023125"/>
    </source>
</evidence>
<name>A0A8E2WER3_RHILI</name>
<gene>
    <name evidence="7" type="ORF">C8D77_104125</name>
</gene>
<dbReference type="PROSITE" id="PS51077">
    <property type="entry name" value="HTH_ICLR"/>
    <property type="match status" value="1"/>
</dbReference>
<evidence type="ECO:0000259" key="5">
    <source>
        <dbReference type="PROSITE" id="PS51077"/>
    </source>
</evidence>
<evidence type="ECO:0000256" key="4">
    <source>
        <dbReference type="SAM" id="MobiDB-lite"/>
    </source>
</evidence>
<feature type="region of interest" description="Disordered" evidence="4">
    <location>
        <begin position="26"/>
        <end position="56"/>
    </location>
</feature>
<evidence type="ECO:0000313" key="8">
    <source>
        <dbReference type="Proteomes" id="UP000245631"/>
    </source>
</evidence>
<evidence type="ECO:0000259" key="6">
    <source>
        <dbReference type="PROSITE" id="PS51078"/>
    </source>
</evidence>
<dbReference type="EMBL" id="QGGH01000004">
    <property type="protein sequence ID" value="PWJ90783.1"/>
    <property type="molecule type" value="Genomic_DNA"/>
</dbReference>
<feature type="domain" description="IclR-ED" evidence="6">
    <location>
        <begin position="124"/>
        <end position="307"/>
    </location>
</feature>
<dbReference type="GO" id="GO:0045892">
    <property type="term" value="P:negative regulation of DNA-templated transcription"/>
    <property type="evidence" value="ECO:0007669"/>
    <property type="project" value="TreeGrafter"/>
</dbReference>
<keyword evidence="1" id="KW-0805">Transcription regulation</keyword>
<dbReference type="InterPro" id="IPR036388">
    <property type="entry name" value="WH-like_DNA-bd_sf"/>
</dbReference>